<dbReference type="Proteomes" id="UP001212189">
    <property type="component" value="Chromosome"/>
</dbReference>
<gene>
    <name evidence="1" type="ORF">O6P33_05315</name>
</gene>
<evidence type="ECO:0000313" key="2">
    <source>
        <dbReference type="Proteomes" id="UP001212189"/>
    </source>
</evidence>
<proteinExistence type="predicted"/>
<dbReference type="Pfam" id="PF11739">
    <property type="entry name" value="YdbH-like"/>
    <property type="match status" value="1"/>
</dbReference>
<organism evidence="1 2">
    <name type="scientific">Denitrificimonas caeni</name>
    <dbReference type="NCBI Taxonomy" id="521720"/>
    <lineage>
        <taxon>Bacteria</taxon>
        <taxon>Pseudomonadati</taxon>
        <taxon>Pseudomonadota</taxon>
        <taxon>Gammaproteobacteria</taxon>
        <taxon>Pseudomonadales</taxon>
        <taxon>Pseudomonadaceae</taxon>
        <taxon>Denitrificimonas</taxon>
    </lineage>
</organism>
<dbReference type="EMBL" id="CP114976">
    <property type="protein sequence ID" value="WBE26249.1"/>
    <property type="molecule type" value="Genomic_DNA"/>
</dbReference>
<dbReference type="InterPro" id="IPR021730">
    <property type="entry name" value="YdbH"/>
</dbReference>
<protein>
    <submittedName>
        <fullName evidence="1">YdbH domain-containing protein</fullName>
    </submittedName>
</protein>
<name>A0AAE9VUK9_9GAMM</name>
<dbReference type="KEGG" id="dce:O6P33_05315"/>
<dbReference type="RefSeq" id="WP_269819172.1">
    <property type="nucleotide sequence ID" value="NZ_CP114976.1"/>
</dbReference>
<dbReference type="AlphaFoldDB" id="A0AAE9VUK9"/>
<reference evidence="1 2" key="1">
    <citation type="submission" date="2022-12" db="EMBL/GenBank/DDBJ databases">
        <title>Coexistence and Characterization of a Novel Tigecycline Resistance gene tet(X) variant and blaNDM-1 in a Pseudomonas caeni Isolate of Chicken Origin.</title>
        <authorList>
            <person name="Lu X."/>
            <person name="Zhang L."/>
            <person name="Li R."/>
            <person name="Wang Z."/>
        </authorList>
    </citation>
    <scope>NUCLEOTIDE SEQUENCE [LARGE SCALE GENOMIC DNA]</scope>
    <source>
        <strain evidence="1 2">CE14</strain>
    </source>
</reference>
<accession>A0AAE9VUK9</accession>
<keyword evidence="2" id="KW-1185">Reference proteome</keyword>
<sequence>MHVFSARPVRFLLRACLLLVLLLIAAVFTLPYTLPWLLQKQGIDLHWQNPQWHYNGFSAAQVNINLNHSATETQQLQLDNFSITFAWHSFPIRHLTASRLQAHWPITSNATNDDDTELALPKSILKWLPQHIDLPSIDANLAGLGVLQGSLNLQASAQGKLWQPSFIDTQLTLSNLQGNWLRSIPLELKPTQLSAQITTHPDHQDTPDGQQLLHFNLYSTGPARLQLNGLLDLQQTPEWQGSLSNAQLFIELAALQHPALSAQDLQARLYFSGHADTQNFSLKLHEHSSLEAQNLEIIDSINAEKVALQLAGLHIQGANAAVAELEVSSPIHMHIAKLSAAQLHSQDWDLHGTLSGPLAQLDLNSSLVGQHGLKLHNHIFLRDGSVTGSLSLDNISFTAGNPLQQTFTDWPQAASIQSGLLRSTVDFNFPPQAAYQLAINLHASELSAKFDNNTLDNLSLDLSAQLAAQQSPNWPTTLTAAQLNIHAATVTTPDLRAEKLQAQTSFSGSGNTESLTLHFAPHSNVQAQKIQLPNIASATKATLQLTGLKLQSDRKNDYAPKIHSPLTAHITNLNAEQLHSQNWDFTGTLNGQLPLLELSGDLKSQHGLTLSSHIRLLKNAVQGNATLHEVYFKAGNPLQKTFSDWPELVTFDSGRLRSEIAFTLPDSAALKVTAKGSASGLNGIINRSELKNLGFDFNAQLNGSTLTLSVPHLTITELDPGVPVSAIELKQAHYRTALDAPLQGTAEWKSIAAQVFNGRVWLDAQQLDLSRKQKLLLQLRGLELQELFRIYPTEGLAGSGIIDGQLPLFIEHDSIYIEAGQLQAREPGVLQFQSEKIEALGRSNPAMRIVADALDDFHFNLLSSGVSYDQSGKLLLNLHLEGQNPDVKKGRPINLNINLEEDIPALLASIQLSGQVSEIIQKRVRERLENR</sequence>
<evidence type="ECO:0000313" key="1">
    <source>
        <dbReference type="EMBL" id="WBE26249.1"/>
    </source>
</evidence>